<dbReference type="OrthoDB" id="5411518at2759"/>
<accession>A0A420XW62</accession>
<sequence>MSSKPAVAPKQGCVGSATFDPQERVRDERAREEALAHLQKNELDLAVRTWFKLPETDKYVYHAITSVQFAQVQDVVRRGGAHGLHDWYRNEAREPLPPPSQADIEAYINIFLSTTNTAAALKGFASNAKKGSIRASAAKYLLAKRFLHPDLATKLSIPKSKKPPANLYFDFWIWSTRNLEWCGPCPESERKMQSHHVLPIFMHHFGCVVPSYESLEILRLLANGRTVADVGSGNGYWSFMLRQHKVNVVAVDNAQSEWRVNWISDTVIADGVKWLARKENQGGKDMVLLMVYPIVGGGVAGGVEGGFTRNLLAAYKGDTVAVVGTQNHNGYTGFRGMTMDEYMDKEQKEWAKVVQITLPSFAGKDEALYIFQRGDKAPKKVEMTVSS</sequence>
<dbReference type="Gene3D" id="3.40.50.150">
    <property type="entry name" value="Vaccinia Virus protein VP39"/>
    <property type="match status" value="1"/>
</dbReference>
<dbReference type="SUPFAM" id="SSF53335">
    <property type="entry name" value="S-adenosyl-L-methionine-dependent methyltransferases"/>
    <property type="match status" value="1"/>
</dbReference>
<name>A0A420XW62_9PEZI</name>
<dbReference type="InterPro" id="IPR029063">
    <property type="entry name" value="SAM-dependent_MTases_sf"/>
</dbReference>
<organism evidence="2 3">
    <name type="scientific">Coniochaeta pulveracea</name>
    <dbReference type="NCBI Taxonomy" id="177199"/>
    <lineage>
        <taxon>Eukaryota</taxon>
        <taxon>Fungi</taxon>
        <taxon>Dikarya</taxon>
        <taxon>Ascomycota</taxon>
        <taxon>Pezizomycotina</taxon>
        <taxon>Sordariomycetes</taxon>
        <taxon>Sordariomycetidae</taxon>
        <taxon>Coniochaetales</taxon>
        <taxon>Coniochaetaceae</taxon>
        <taxon>Coniochaeta</taxon>
    </lineage>
</organism>
<feature type="region of interest" description="Disordered" evidence="1">
    <location>
        <begin position="1"/>
        <end position="23"/>
    </location>
</feature>
<protein>
    <recommendedName>
        <fullName evidence="4">Methyltransferase domain-containing protein</fullName>
    </recommendedName>
</protein>
<evidence type="ECO:0000256" key="1">
    <source>
        <dbReference type="SAM" id="MobiDB-lite"/>
    </source>
</evidence>
<gene>
    <name evidence="2" type="ORF">DL546_000518</name>
</gene>
<comment type="caution">
    <text evidence="2">The sequence shown here is derived from an EMBL/GenBank/DDBJ whole genome shotgun (WGS) entry which is preliminary data.</text>
</comment>
<keyword evidence="3" id="KW-1185">Reference proteome</keyword>
<proteinExistence type="predicted"/>
<evidence type="ECO:0000313" key="3">
    <source>
        <dbReference type="Proteomes" id="UP000275385"/>
    </source>
</evidence>
<evidence type="ECO:0000313" key="2">
    <source>
        <dbReference type="EMBL" id="RKU39885.1"/>
    </source>
</evidence>
<dbReference type="EMBL" id="QVQW01000135">
    <property type="protein sequence ID" value="RKU39885.1"/>
    <property type="molecule type" value="Genomic_DNA"/>
</dbReference>
<evidence type="ECO:0008006" key="4">
    <source>
        <dbReference type="Google" id="ProtNLM"/>
    </source>
</evidence>
<dbReference type="AlphaFoldDB" id="A0A420XW62"/>
<dbReference type="PANTHER" id="PTHR39290">
    <property type="entry name" value="C3H1-TYPE DOMAIN-CONTAINING PROTEIN-RELATED"/>
    <property type="match status" value="1"/>
</dbReference>
<reference evidence="2 3" key="1">
    <citation type="submission" date="2018-08" db="EMBL/GenBank/DDBJ databases">
        <title>Draft genome of the lignicolous fungus Coniochaeta pulveracea.</title>
        <authorList>
            <person name="Borstlap C.J."/>
            <person name="De Witt R.N."/>
            <person name="Botha A."/>
            <person name="Volschenk H."/>
        </authorList>
    </citation>
    <scope>NUCLEOTIDE SEQUENCE [LARGE SCALE GENOMIC DNA]</scope>
    <source>
        <strain evidence="2 3">CAB683</strain>
    </source>
</reference>
<dbReference type="PANTHER" id="PTHR39290:SF6">
    <property type="entry name" value="S-ADENOSYL-L-METHIONINE-DEPENDENT METHYLTRANSFERASES SUPERFAMILY PROTEIN"/>
    <property type="match status" value="1"/>
</dbReference>
<dbReference type="Proteomes" id="UP000275385">
    <property type="component" value="Unassembled WGS sequence"/>
</dbReference>